<feature type="chain" id="PRO_5040981542" evidence="1">
    <location>
        <begin position="23"/>
        <end position="150"/>
    </location>
</feature>
<gene>
    <name evidence="2" type="ORF">IWQ62_001129</name>
</gene>
<keyword evidence="1" id="KW-0732">Signal</keyword>
<keyword evidence="3" id="KW-1185">Reference proteome</keyword>
<protein>
    <submittedName>
        <fullName evidence="2">Uncharacterized protein</fullName>
    </submittedName>
</protein>
<dbReference type="Proteomes" id="UP001150925">
    <property type="component" value="Unassembled WGS sequence"/>
</dbReference>
<dbReference type="OrthoDB" id="5985073at2759"/>
<organism evidence="2 3">
    <name type="scientific">Dispira parvispora</name>
    <dbReference type="NCBI Taxonomy" id="1520584"/>
    <lineage>
        <taxon>Eukaryota</taxon>
        <taxon>Fungi</taxon>
        <taxon>Fungi incertae sedis</taxon>
        <taxon>Zoopagomycota</taxon>
        <taxon>Kickxellomycotina</taxon>
        <taxon>Dimargaritomycetes</taxon>
        <taxon>Dimargaritales</taxon>
        <taxon>Dimargaritaceae</taxon>
        <taxon>Dispira</taxon>
    </lineage>
</organism>
<evidence type="ECO:0000313" key="3">
    <source>
        <dbReference type="Proteomes" id="UP001150925"/>
    </source>
</evidence>
<name>A0A9W8AT63_9FUNG</name>
<evidence type="ECO:0000256" key="1">
    <source>
        <dbReference type="SAM" id="SignalP"/>
    </source>
</evidence>
<feature type="non-terminal residue" evidence="2">
    <location>
        <position position="150"/>
    </location>
</feature>
<sequence length="150" mass="16167">MHFSIVIPLLALLMTASLGVLGNLVNNQTSNELQTAEGGRIHAGQWVQQVSSPNSFLKAGCYKFTDHPRNINGVKLKAFTSVLTTNFEKGTKLFLPDLEGVEVDNGAHHNGCVEVVDNSGGGDYLKLYVFGPGRKQGDIGNLQGKKVEVE</sequence>
<comment type="caution">
    <text evidence="2">The sequence shown here is derived from an EMBL/GenBank/DDBJ whole genome shotgun (WGS) entry which is preliminary data.</text>
</comment>
<feature type="signal peptide" evidence="1">
    <location>
        <begin position="1"/>
        <end position="22"/>
    </location>
</feature>
<dbReference type="EMBL" id="JANBPY010000155">
    <property type="protein sequence ID" value="KAJ1968636.1"/>
    <property type="molecule type" value="Genomic_DNA"/>
</dbReference>
<dbReference type="AlphaFoldDB" id="A0A9W8AT63"/>
<evidence type="ECO:0000313" key="2">
    <source>
        <dbReference type="EMBL" id="KAJ1968636.1"/>
    </source>
</evidence>
<proteinExistence type="predicted"/>
<accession>A0A9W8AT63</accession>
<reference evidence="2" key="1">
    <citation type="submission" date="2022-07" db="EMBL/GenBank/DDBJ databases">
        <title>Phylogenomic reconstructions and comparative analyses of Kickxellomycotina fungi.</title>
        <authorList>
            <person name="Reynolds N.K."/>
            <person name="Stajich J.E."/>
            <person name="Barry K."/>
            <person name="Grigoriev I.V."/>
            <person name="Crous P."/>
            <person name="Smith M.E."/>
        </authorList>
    </citation>
    <scope>NUCLEOTIDE SEQUENCE</scope>
    <source>
        <strain evidence="2">RSA 1196</strain>
    </source>
</reference>